<dbReference type="RefSeq" id="WP_345500915.1">
    <property type="nucleotide sequence ID" value="NZ_BAABLO010000001.1"/>
</dbReference>
<comment type="function">
    <text evidence="3">Specifically catalyzes the cleavage of the D-lactyl ether substituent of MurNAc 6-phosphate, producing GlcNAc 6-phosphate and D-lactate.</text>
</comment>
<comment type="pathway">
    <text evidence="3">Amino-sugar metabolism; N-acetylmuramate degradation.</text>
</comment>
<dbReference type="Proteomes" id="UP001500556">
    <property type="component" value="Unassembled WGS sequence"/>
</dbReference>
<evidence type="ECO:0000256" key="1">
    <source>
        <dbReference type="ARBA" id="ARBA00023239"/>
    </source>
</evidence>
<gene>
    <name evidence="3" type="primary">murQ</name>
    <name evidence="6" type="ORF">GCM10025782_04920</name>
</gene>
<dbReference type="InterPro" id="IPR005488">
    <property type="entry name" value="Etherase_MurQ"/>
</dbReference>
<evidence type="ECO:0000313" key="6">
    <source>
        <dbReference type="EMBL" id="GAA4711833.1"/>
    </source>
</evidence>
<feature type="region of interest" description="Disordered" evidence="4">
    <location>
        <begin position="303"/>
        <end position="356"/>
    </location>
</feature>
<comment type="caution">
    <text evidence="6">The sequence shown here is derived from an EMBL/GenBank/DDBJ whole genome shotgun (WGS) entry which is preliminary data.</text>
</comment>
<dbReference type="NCBIfam" id="NF003915">
    <property type="entry name" value="PRK05441.1"/>
    <property type="match status" value="1"/>
</dbReference>
<keyword evidence="2 3" id="KW-0119">Carbohydrate metabolism</keyword>
<feature type="compositionally biased region" description="Low complexity" evidence="4">
    <location>
        <begin position="313"/>
        <end position="347"/>
    </location>
</feature>
<dbReference type="HAMAP" id="MF_00068">
    <property type="entry name" value="MurQ"/>
    <property type="match status" value="1"/>
</dbReference>
<evidence type="ECO:0000313" key="7">
    <source>
        <dbReference type="Proteomes" id="UP001500556"/>
    </source>
</evidence>
<dbReference type="NCBIfam" id="NF009222">
    <property type="entry name" value="PRK12570.1"/>
    <property type="match status" value="1"/>
</dbReference>
<dbReference type="InterPro" id="IPR005486">
    <property type="entry name" value="Glucokinase_regulatory_CS"/>
</dbReference>
<feature type="domain" description="SIS" evidence="5">
    <location>
        <begin position="58"/>
        <end position="219"/>
    </location>
</feature>
<dbReference type="CDD" id="cd05007">
    <property type="entry name" value="SIS_Etherase"/>
    <property type="match status" value="1"/>
</dbReference>
<dbReference type="Pfam" id="PF22645">
    <property type="entry name" value="GKRP_SIS_N"/>
    <property type="match status" value="1"/>
</dbReference>
<comment type="similarity">
    <text evidence="3">Belongs to the GCKR-like family. MurNAc-6-P etherase subfamily.</text>
</comment>
<comment type="miscellaneous">
    <text evidence="3">A lyase-type mechanism (elimination/hydration) is suggested for the cleavage of the lactyl ether bond of MurNAc 6-phosphate, with the formation of an alpha,beta-unsaturated aldehyde intermediate with (E)-stereochemistry, followed by the syn addition of water to give product.</text>
</comment>
<dbReference type="PANTHER" id="PTHR10088:SF4">
    <property type="entry name" value="GLUCOKINASE REGULATORY PROTEIN"/>
    <property type="match status" value="1"/>
</dbReference>
<evidence type="ECO:0000259" key="5">
    <source>
        <dbReference type="PROSITE" id="PS51464"/>
    </source>
</evidence>
<accession>A0ABP8XNH0</accession>
<dbReference type="EMBL" id="BAABLO010000001">
    <property type="protein sequence ID" value="GAA4711833.1"/>
    <property type="molecule type" value="Genomic_DNA"/>
</dbReference>
<evidence type="ECO:0000256" key="3">
    <source>
        <dbReference type="HAMAP-Rule" id="MF_00068"/>
    </source>
</evidence>
<comment type="catalytic activity">
    <reaction evidence="3">
        <text>N-acetyl-D-muramate 6-phosphate + H2O = N-acetyl-D-glucosamine 6-phosphate + (R)-lactate</text>
        <dbReference type="Rhea" id="RHEA:26410"/>
        <dbReference type="ChEBI" id="CHEBI:15377"/>
        <dbReference type="ChEBI" id="CHEBI:16004"/>
        <dbReference type="ChEBI" id="CHEBI:57513"/>
        <dbReference type="ChEBI" id="CHEBI:58722"/>
        <dbReference type="EC" id="4.2.1.126"/>
    </reaction>
</comment>
<sequence>MTSHVSVSAPTEERHPGTTAIDTRSTLDVLRLLNDDDAKVAPAVAGVLPELALLVDRAVASIRAGGTVHYFGAGTSGRLAVLDAAELLPTFNAPEGLFVAHHAGGLGALLRAVENVEDDVEAGRREADGLRAGDLAVGLTASGRTPFVGGALARARELGAVTALVTSNPDAPLGHHVDHLLAAETGPEVLTGSTRLKAGTAQKLILNSFSTAVMIRLGRTWSNLMVDVVATNAKLRGRVLRILQEASGASEGDARLALEQADGELKPALLSLLAGTDAATARAAIARHDGSVAEALAALVPAPGTTPAPETAPAPGTALAPDTALAPAGAAAAPTTASPATTPATAAQQSLTGDRS</sequence>
<dbReference type="InterPro" id="IPR001347">
    <property type="entry name" value="SIS_dom"/>
</dbReference>
<keyword evidence="1 3" id="KW-0456">Lyase</keyword>
<dbReference type="EC" id="4.2.1.126" evidence="3"/>
<dbReference type="SUPFAM" id="SSF53697">
    <property type="entry name" value="SIS domain"/>
    <property type="match status" value="1"/>
</dbReference>
<dbReference type="PANTHER" id="PTHR10088">
    <property type="entry name" value="GLUCOKINASE REGULATORY PROTEIN"/>
    <property type="match status" value="1"/>
</dbReference>
<name>A0ABP8XNH0_9MICO</name>
<dbReference type="PROSITE" id="PS51464">
    <property type="entry name" value="SIS"/>
    <property type="match status" value="1"/>
</dbReference>
<evidence type="ECO:0000256" key="2">
    <source>
        <dbReference type="ARBA" id="ARBA00023277"/>
    </source>
</evidence>
<dbReference type="Gene3D" id="1.10.8.1080">
    <property type="match status" value="1"/>
</dbReference>
<dbReference type="InterPro" id="IPR046348">
    <property type="entry name" value="SIS_dom_sf"/>
</dbReference>
<comment type="subunit">
    <text evidence="3">Homodimer.</text>
</comment>
<reference evidence="7" key="1">
    <citation type="journal article" date="2019" name="Int. J. Syst. Evol. Microbiol.">
        <title>The Global Catalogue of Microorganisms (GCM) 10K type strain sequencing project: providing services to taxonomists for standard genome sequencing and annotation.</title>
        <authorList>
            <consortium name="The Broad Institute Genomics Platform"/>
            <consortium name="The Broad Institute Genome Sequencing Center for Infectious Disease"/>
            <person name="Wu L."/>
            <person name="Ma J."/>
        </authorList>
    </citation>
    <scope>NUCLEOTIDE SEQUENCE [LARGE SCALE GENOMIC DNA]</scope>
    <source>
        <strain evidence="7">JCM 18961</strain>
    </source>
</reference>
<dbReference type="Gene3D" id="3.40.50.10490">
    <property type="entry name" value="Glucose-6-phosphate isomerase like protein, domain 1"/>
    <property type="match status" value="1"/>
</dbReference>
<organism evidence="6 7">
    <name type="scientific">Pedococcus ginsenosidimutans</name>
    <dbReference type="NCBI Taxonomy" id="490570"/>
    <lineage>
        <taxon>Bacteria</taxon>
        <taxon>Bacillati</taxon>
        <taxon>Actinomycetota</taxon>
        <taxon>Actinomycetes</taxon>
        <taxon>Micrococcales</taxon>
        <taxon>Intrasporangiaceae</taxon>
        <taxon>Pedococcus</taxon>
    </lineage>
</organism>
<feature type="active site" description="Proton donor" evidence="3">
    <location>
        <position position="86"/>
    </location>
</feature>
<feature type="region of interest" description="Disordered" evidence="4">
    <location>
        <begin position="1"/>
        <end position="21"/>
    </location>
</feature>
<feature type="active site" evidence="3">
    <location>
        <position position="117"/>
    </location>
</feature>
<evidence type="ECO:0000256" key="4">
    <source>
        <dbReference type="SAM" id="MobiDB-lite"/>
    </source>
</evidence>
<keyword evidence="7" id="KW-1185">Reference proteome</keyword>
<dbReference type="InterPro" id="IPR040190">
    <property type="entry name" value="MURQ/GCKR"/>
</dbReference>
<dbReference type="PROSITE" id="PS01272">
    <property type="entry name" value="GCKR"/>
    <property type="match status" value="1"/>
</dbReference>
<proteinExistence type="inferred from homology"/>
<protein>
    <recommendedName>
        <fullName evidence="3">N-acetylmuramic acid 6-phosphate etherase</fullName>
        <shortName evidence="3">MurNAc-6-P etherase</shortName>
        <ecNumber evidence="3">4.2.1.126</ecNumber>
    </recommendedName>
    <alternativeName>
        <fullName evidence="3">N-acetylmuramic acid 6-phosphate hydrolase</fullName>
    </alternativeName>
    <alternativeName>
        <fullName evidence="3">N-acetylmuramic acid 6-phosphate lyase</fullName>
    </alternativeName>
</protein>